<reference evidence="1" key="2">
    <citation type="journal article" date="2015" name="Fish Shellfish Immunol.">
        <title>Early steps in the European eel (Anguilla anguilla)-Vibrio vulnificus interaction in the gills: Role of the RtxA13 toxin.</title>
        <authorList>
            <person name="Callol A."/>
            <person name="Pajuelo D."/>
            <person name="Ebbesson L."/>
            <person name="Teles M."/>
            <person name="MacKenzie S."/>
            <person name="Amaro C."/>
        </authorList>
    </citation>
    <scope>NUCLEOTIDE SEQUENCE</scope>
</reference>
<organism evidence="1">
    <name type="scientific">Anguilla anguilla</name>
    <name type="common">European freshwater eel</name>
    <name type="synonym">Muraena anguilla</name>
    <dbReference type="NCBI Taxonomy" id="7936"/>
    <lineage>
        <taxon>Eukaryota</taxon>
        <taxon>Metazoa</taxon>
        <taxon>Chordata</taxon>
        <taxon>Craniata</taxon>
        <taxon>Vertebrata</taxon>
        <taxon>Euteleostomi</taxon>
        <taxon>Actinopterygii</taxon>
        <taxon>Neopterygii</taxon>
        <taxon>Teleostei</taxon>
        <taxon>Anguilliformes</taxon>
        <taxon>Anguillidae</taxon>
        <taxon>Anguilla</taxon>
    </lineage>
</organism>
<dbReference type="EMBL" id="GBXM01015182">
    <property type="protein sequence ID" value="JAH93395.1"/>
    <property type="molecule type" value="Transcribed_RNA"/>
</dbReference>
<dbReference type="AlphaFoldDB" id="A0A0E9WV30"/>
<protein>
    <submittedName>
        <fullName evidence="1">Uncharacterized protein</fullName>
    </submittedName>
</protein>
<evidence type="ECO:0000313" key="1">
    <source>
        <dbReference type="EMBL" id="JAH93395.1"/>
    </source>
</evidence>
<reference evidence="1" key="1">
    <citation type="submission" date="2014-11" db="EMBL/GenBank/DDBJ databases">
        <authorList>
            <person name="Amaro Gonzalez C."/>
        </authorList>
    </citation>
    <scope>NUCLEOTIDE SEQUENCE</scope>
</reference>
<accession>A0A0E9WV30</accession>
<name>A0A0E9WV30_ANGAN</name>
<proteinExistence type="predicted"/>
<sequence length="49" mass="5329">MVQPVILDPFPCENLKVACCFRPALHVTTCINLAVLANNSDVTRLTESA</sequence>